<dbReference type="GO" id="GO:0006631">
    <property type="term" value="P:fatty acid metabolic process"/>
    <property type="evidence" value="ECO:0007669"/>
    <property type="project" value="TreeGrafter"/>
</dbReference>
<dbReference type="AlphaFoldDB" id="A0A8K0NTQ2"/>
<reference evidence="3" key="1">
    <citation type="submission" date="2020-04" db="EMBL/GenBank/DDBJ databases">
        <title>Analysis of mating type loci in Filobasidium floriforme.</title>
        <authorList>
            <person name="Nowrousian M."/>
        </authorList>
    </citation>
    <scope>NUCLEOTIDE SEQUENCE</scope>
    <source>
        <strain evidence="3">CBS 6242</strain>
    </source>
</reference>
<accession>A0A8K0NTQ2</accession>
<dbReference type="GO" id="GO:0000062">
    <property type="term" value="F:fatty-acyl-CoA binding"/>
    <property type="evidence" value="ECO:0007669"/>
    <property type="project" value="InterPro"/>
</dbReference>
<dbReference type="InterPro" id="IPR035984">
    <property type="entry name" value="Acyl-CoA-binding_sf"/>
</dbReference>
<dbReference type="SUPFAM" id="SSF47027">
    <property type="entry name" value="Acyl-CoA binding protein"/>
    <property type="match status" value="1"/>
</dbReference>
<sequence length="108" mass="12335">MDEGTIERQFFRAVDIVQSLPKNGPIQSSYDDKLAIYSLFKQATEGDRPGSRPGLFDVLGRAKWDAWNKQRGSSKQNAMVGVEQRRRDGRQIDLVCYNTRRRLPTSTS</sequence>
<protein>
    <recommendedName>
        <fullName evidence="2">ACB domain-containing protein</fullName>
    </recommendedName>
</protein>
<keyword evidence="4" id="KW-1185">Reference proteome</keyword>
<dbReference type="InterPro" id="IPR000582">
    <property type="entry name" value="Acyl-CoA-binding_protein"/>
</dbReference>
<evidence type="ECO:0000313" key="4">
    <source>
        <dbReference type="Proteomes" id="UP000812966"/>
    </source>
</evidence>
<proteinExistence type="predicted"/>
<feature type="domain" description="ACB" evidence="2">
    <location>
        <begin position="6"/>
        <end position="94"/>
    </location>
</feature>
<evidence type="ECO:0000313" key="3">
    <source>
        <dbReference type="EMBL" id="KAG7580059.1"/>
    </source>
</evidence>
<dbReference type="PANTHER" id="PTHR23310">
    <property type="entry name" value="ACYL-COA-BINDING PROTEIN, ACBP"/>
    <property type="match status" value="1"/>
</dbReference>
<dbReference type="PROSITE" id="PS51228">
    <property type="entry name" value="ACB_2"/>
    <property type="match status" value="1"/>
</dbReference>
<dbReference type="InterPro" id="IPR014352">
    <property type="entry name" value="FERM/acyl-CoA-bd_prot_sf"/>
</dbReference>
<dbReference type="PRINTS" id="PR00689">
    <property type="entry name" value="ACOABINDINGP"/>
</dbReference>
<dbReference type="Gene3D" id="1.20.80.10">
    <property type="match status" value="1"/>
</dbReference>
<dbReference type="Proteomes" id="UP000812966">
    <property type="component" value="Unassembled WGS sequence"/>
</dbReference>
<gene>
    <name evidence="3" type="ORF">FFLO_00030</name>
</gene>
<evidence type="ECO:0000259" key="2">
    <source>
        <dbReference type="PROSITE" id="PS51228"/>
    </source>
</evidence>
<keyword evidence="1" id="KW-0446">Lipid-binding</keyword>
<dbReference type="PANTHER" id="PTHR23310:SF133">
    <property type="entry name" value="COA BINDING PROTEIN, PUTATIVE (AFU_ORTHOLOGUE AFUA_1G12300)-RELATED"/>
    <property type="match status" value="1"/>
</dbReference>
<name>A0A8K0NTQ2_9TREE</name>
<comment type="caution">
    <text evidence="3">The sequence shown here is derived from an EMBL/GenBank/DDBJ whole genome shotgun (WGS) entry which is preliminary data.</text>
</comment>
<dbReference type="Pfam" id="PF00887">
    <property type="entry name" value="ACBP"/>
    <property type="match status" value="1"/>
</dbReference>
<organism evidence="3 4">
    <name type="scientific">Filobasidium floriforme</name>
    <dbReference type="NCBI Taxonomy" id="5210"/>
    <lineage>
        <taxon>Eukaryota</taxon>
        <taxon>Fungi</taxon>
        <taxon>Dikarya</taxon>
        <taxon>Basidiomycota</taxon>
        <taxon>Agaricomycotina</taxon>
        <taxon>Tremellomycetes</taxon>
        <taxon>Filobasidiales</taxon>
        <taxon>Filobasidiaceae</taxon>
        <taxon>Filobasidium</taxon>
    </lineage>
</organism>
<evidence type="ECO:0000256" key="1">
    <source>
        <dbReference type="ARBA" id="ARBA00023121"/>
    </source>
</evidence>
<dbReference type="EMBL" id="JABELV010000001">
    <property type="protein sequence ID" value="KAG7580059.1"/>
    <property type="molecule type" value="Genomic_DNA"/>
</dbReference>